<name>A0A9P4KAU8_9PLEO</name>
<gene>
    <name evidence="2" type="ORF">CC78DRAFT_567787</name>
</gene>
<evidence type="ECO:0000313" key="2">
    <source>
        <dbReference type="EMBL" id="KAF2265238.1"/>
    </source>
</evidence>
<comment type="caution">
    <text evidence="2">The sequence shown here is derived from an EMBL/GenBank/DDBJ whole genome shotgun (WGS) entry which is preliminary data.</text>
</comment>
<keyword evidence="3" id="KW-1185">Reference proteome</keyword>
<dbReference type="AlphaFoldDB" id="A0A9P4KAU8"/>
<reference evidence="3" key="1">
    <citation type="journal article" date="2020" name="Stud. Mycol.">
        <title>101 Dothideomycetes genomes: A test case for predicting lifestyles and emergence of pathogens.</title>
        <authorList>
            <person name="Haridas S."/>
            <person name="Albert R."/>
            <person name="Binder M."/>
            <person name="Bloem J."/>
            <person name="LaButti K."/>
            <person name="Salamov A."/>
            <person name="Andreopoulos B."/>
            <person name="Baker S."/>
            <person name="Barry K."/>
            <person name="Bills G."/>
            <person name="Bluhm B."/>
            <person name="Cannon C."/>
            <person name="Castanera R."/>
            <person name="Culley D."/>
            <person name="Daum C."/>
            <person name="Ezra D."/>
            <person name="Gonzalez J."/>
            <person name="Henrissat B."/>
            <person name="Kuo A."/>
            <person name="Liang C."/>
            <person name="Lipzen A."/>
            <person name="Lutzoni F."/>
            <person name="Magnuson J."/>
            <person name="Mondo S."/>
            <person name="Nolan M."/>
            <person name="Ohm R."/>
            <person name="Pangilinan J."/>
            <person name="Park H.-J."/>
            <person name="Ramirez L."/>
            <person name="Alfaro M."/>
            <person name="Sun H."/>
            <person name="Tritt A."/>
            <person name="Yoshinaga Y."/>
            <person name="Zwiers L.-H."/>
            <person name="Turgeon B."/>
            <person name="Goodwin S."/>
            <person name="Spatafora J."/>
            <person name="Crous P."/>
            <person name="Grigoriev I."/>
        </authorList>
    </citation>
    <scope>NUCLEOTIDE SEQUENCE [LARGE SCALE GENOMIC DNA]</scope>
    <source>
        <strain evidence="3">CBS 304.66</strain>
    </source>
</reference>
<feature type="region of interest" description="Disordered" evidence="1">
    <location>
        <begin position="1"/>
        <end position="35"/>
    </location>
</feature>
<sequence length="173" mass="19213">MSAPSRLSLRPSGRRSRRSAARLTDGPRPRGTRRLKTLWSGPRVGLEHLPAARREALGSHRQDRQFRCRNTPTMHKRVARPAAAAPPSVQNLGDGAARGINAQPVSFRERSDLRWWIGGMSLDVLDRRPKHLAEPLTSSDRVRRLAMVVYQHQTPWGGSASQPATFGMAPMTA</sequence>
<dbReference type="Proteomes" id="UP000800093">
    <property type="component" value="Unassembled WGS sequence"/>
</dbReference>
<protein>
    <submittedName>
        <fullName evidence="2">Uncharacterized protein</fullName>
    </submittedName>
</protein>
<dbReference type="EMBL" id="ML986610">
    <property type="protein sequence ID" value="KAF2265238.1"/>
    <property type="molecule type" value="Genomic_DNA"/>
</dbReference>
<evidence type="ECO:0000256" key="1">
    <source>
        <dbReference type="SAM" id="MobiDB-lite"/>
    </source>
</evidence>
<evidence type="ECO:0000313" key="3">
    <source>
        <dbReference type="Proteomes" id="UP000800093"/>
    </source>
</evidence>
<accession>A0A9P4KAU8</accession>
<proteinExistence type="predicted"/>
<feature type="region of interest" description="Disordered" evidence="1">
    <location>
        <begin position="75"/>
        <end position="94"/>
    </location>
</feature>
<feature type="compositionally biased region" description="Low complexity" evidence="1">
    <location>
        <begin position="1"/>
        <end position="11"/>
    </location>
</feature>
<organism evidence="2 3">
    <name type="scientific">Lojkania enalia</name>
    <dbReference type="NCBI Taxonomy" id="147567"/>
    <lineage>
        <taxon>Eukaryota</taxon>
        <taxon>Fungi</taxon>
        <taxon>Dikarya</taxon>
        <taxon>Ascomycota</taxon>
        <taxon>Pezizomycotina</taxon>
        <taxon>Dothideomycetes</taxon>
        <taxon>Pleosporomycetidae</taxon>
        <taxon>Pleosporales</taxon>
        <taxon>Pleosporales incertae sedis</taxon>
        <taxon>Lojkania</taxon>
    </lineage>
</organism>